<evidence type="ECO:0000313" key="2">
    <source>
        <dbReference type="EMBL" id="KAB1211784.1"/>
    </source>
</evidence>
<sequence>MDGGDGWHVGSLGGGQKDKPIINQVMLRFRPIAPKPATGSSGLLTENKNQPFLSKARTKRKYVRIRKRNSGYKRKKMVPPENSKDGLDKKILTLQLLPETVEKKDLNQGDSWPKADPTADRLAAEEIQDRETQRWLNNKQWIFTNVEPSAGSDPTLVMAQMRVVESWVTVESVTDKCMDVRRLGCTDVERVKNLERDTCPGFISDGSNGVQWVNEAYKRIVSEEGDGQPLECKVRLLVKEKLPYSYPAFTAQVRMQHTGRSQMCSKVMPCDVWRMDFGGFAWRLDIKAALSLGL</sequence>
<reference evidence="3" key="3">
    <citation type="submission" date="2019-09" db="EMBL/GenBank/DDBJ databases">
        <authorList>
            <person name="Gao Z."/>
        </authorList>
    </citation>
    <scope>NUCLEOTIDE SEQUENCE</scope>
    <source>
        <tissue evidence="3">Leaves</tissue>
    </source>
</reference>
<dbReference type="PANTHER" id="PTHR33595:SF26">
    <property type="entry name" value="(RAPE) HYPOTHETICAL PROTEIN"/>
    <property type="match status" value="1"/>
</dbReference>
<organism evidence="3 4">
    <name type="scientific">Morella rubra</name>
    <name type="common">Chinese bayberry</name>
    <dbReference type="NCBI Taxonomy" id="262757"/>
    <lineage>
        <taxon>Eukaryota</taxon>
        <taxon>Viridiplantae</taxon>
        <taxon>Streptophyta</taxon>
        <taxon>Embryophyta</taxon>
        <taxon>Tracheophyta</taxon>
        <taxon>Spermatophyta</taxon>
        <taxon>Magnoliopsida</taxon>
        <taxon>eudicotyledons</taxon>
        <taxon>Gunneridae</taxon>
        <taxon>Pentapetalae</taxon>
        <taxon>rosids</taxon>
        <taxon>fabids</taxon>
        <taxon>Fagales</taxon>
        <taxon>Myricaceae</taxon>
        <taxon>Morella</taxon>
    </lineage>
</organism>
<feature type="domain" description="DUF7950" evidence="1">
    <location>
        <begin position="164"/>
        <end position="291"/>
    </location>
</feature>
<dbReference type="EMBL" id="RXIC02000023">
    <property type="protein sequence ID" value="KAB1212111.1"/>
    <property type="molecule type" value="Genomic_DNA"/>
</dbReference>
<comment type="caution">
    <text evidence="3">The sequence shown here is derived from an EMBL/GenBank/DDBJ whole genome shotgun (WGS) entry which is preliminary data.</text>
</comment>
<evidence type="ECO:0000313" key="4">
    <source>
        <dbReference type="Proteomes" id="UP000516437"/>
    </source>
</evidence>
<dbReference type="AlphaFoldDB" id="A0A6A1VH75"/>
<gene>
    <name evidence="3" type="ORF">CJ030_MR5G001777</name>
    <name evidence="2" type="ORF">CJ030_MR6G025607</name>
</gene>
<dbReference type="Pfam" id="PF25821">
    <property type="entry name" value="DUF7950"/>
    <property type="match status" value="1"/>
</dbReference>
<dbReference type="InterPro" id="IPR057710">
    <property type="entry name" value="DUF7950"/>
</dbReference>
<dbReference type="OrthoDB" id="1898295at2759"/>
<name>A0A6A1VH75_9ROSI</name>
<keyword evidence="4" id="KW-1185">Reference proteome</keyword>
<dbReference type="EMBL" id="RXIC02000024">
    <property type="protein sequence ID" value="KAB1211784.1"/>
    <property type="molecule type" value="Genomic_DNA"/>
</dbReference>
<dbReference type="PANTHER" id="PTHR33595">
    <property type="entry name" value="VON WILLEBRAND FACTOR A DOMAIN PROTEIN"/>
    <property type="match status" value="1"/>
</dbReference>
<reference evidence="3 4" key="2">
    <citation type="journal article" date="2019" name="Plant Biotechnol. J.">
        <title>The red bayberry genome and genetic basis of sex determination.</title>
        <authorList>
            <person name="Jia H.M."/>
            <person name="Jia H.J."/>
            <person name="Cai Q.L."/>
            <person name="Wang Y."/>
            <person name="Zhao H.B."/>
            <person name="Yang W.F."/>
            <person name="Wang G.Y."/>
            <person name="Li Y.H."/>
            <person name="Zhan D.L."/>
            <person name="Shen Y.T."/>
            <person name="Niu Q.F."/>
            <person name="Chang L."/>
            <person name="Qiu J."/>
            <person name="Zhao L."/>
            <person name="Xie H.B."/>
            <person name="Fu W.Y."/>
            <person name="Jin J."/>
            <person name="Li X.W."/>
            <person name="Jiao Y."/>
            <person name="Zhou C.C."/>
            <person name="Tu T."/>
            <person name="Chai C.Y."/>
            <person name="Gao J.L."/>
            <person name="Fan L.J."/>
            <person name="van de Weg E."/>
            <person name="Wang J.Y."/>
            <person name="Gao Z.S."/>
        </authorList>
    </citation>
    <scope>NUCLEOTIDE SEQUENCE [LARGE SCALE GENOMIC DNA]</scope>
    <source>
        <tissue evidence="3">Leaves</tissue>
    </source>
</reference>
<proteinExistence type="predicted"/>
<reference evidence="3" key="1">
    <citation type="submission" date="2018-07" db="EMBL/GenBank/DDBJ databases">
        <authorList>
            <person name="Gao Z.-S."/>
            <person name="Jia H.-M."/>
            <person name="Jia H.-J."/>
            <person name="Cai Q.-L."/>
            <person name="Wang Y."/>
            <person name="Zhao H.-B."/>
        </authorList>
    </citation>
    <scope>NUCLEOTIDE SEQUENCE</scope>
    <source>
        <tissue evidence="3">Leaves</tissue>
    </source>
</reference>
<evidence type="ECO:0000259" key="1">
    <source>
        <dbReference type="Pfam" id="PF25821"/>
    </source>
</evidence>
<accession>A0A6A1VH75</accession>
<dbReference type="Proteomes" id="UP000516437">
    <property type="component" value="Chromosome 5"/>
</dbReference>
<evidence type="ECO:0000313" key="3">
    <source>
        <dbReference type="EMBL" id="KAB1212111.1"/>
    </source>
</evidence>
<dbReference type="Proteomes" id="UP000516437">
    <property type="component" value="Chromosome 6"/>
</dbReference>
<protein>
    <recommendedName>
        <fullName evidence="1">DUF7950 domain-containing protein</fullName>
    </recommendedName>
</protein>